<feature type="domain" description="Reverse transcriptase" evidence="2">
    <location>
        <begin position="253"/>
        <end position="412"/>
    </location>
</feature>
<evidence type="ECO:0000259" key="2">
    <source>
        <dbReference type="Pfam" id="PF00078"/>
    </source>
</evidence>
<gene>
    <name evidence="4" type="ORF">PHMEG_00033936</name>
</gene>
<dbReference type="OrthoDB" id="117261at2759"/>
<dbReference type="InterPro" id="IPR050951">
    <property type="entry name" value="Retrovirus_Pol_polyprotein"/>
</dbReference>
<reference evidence="5" key="1">
    <citation type="submission" date="2017-03" db="EMBL/GenBank/DDBJ databases">
        <title>Phytopthora megakarya and P. palmivora, two closely related causual agents of cacao black pod achieved similar genome size and gene model numbers by different mechanisms.</title>
        <authorList>
            <person name="Ali S."/>
            <person name="Shao J."/>
            <person name="Larry D.J."/>
            <person name="Kronmiller B."/>
            <person name="Shen D."/>
            <person name="Strem M.D."/>
            <person name="Melnick R.L."/>
            <person name="Guiltinan M.J."/>
            <person name="Tyler B.M."/>
            <person name="Meinhardt L.W."/>
            <person name="Bailey B.A."/>
        </authorList>
    </citation>
    <scope>NUCLEOTIDE SEQUENCE [LARGE SCALE GENOMIC DNA]</scope>
    <source>
        <strain evidence="5">zdho120</strain>
    </source>
</reference>
<accession>A0A225URZ2</accession>
<comment type="caution">
    <text evidence="4">The sequence shown here is derived from an EMBL/GenBank/DDBJ whole genome shotgun (WGS) entry which is preliminary data.</text>
</comment>
<dbReference type="Gene3D" id="3.30.70.270">
    <property type="match status" value="2"/>
</dbReference>
<dbReference type="InterPro" id="IPR000477">
    <property type="entry name" value="RT_dom"/>
</dbReference>
<evidence type="ECO:0000313" key="5">
    <source>
        <dbReference type="Proteomes" id="UP000198211"/>
    </source>
</evidence>
<name>A0A225URZ2_9STRA</name>
<dbReference type="InterPro" id="IPR043128">
    <property type="entry name" value="Rev_trsase/Diguanyl_cyclase"/>
</dbReference>
<dbReference type="FunFam" id="3.10.20.370:FF:000001">
    <property type="entry name" value="Retrovirus-related Pol polyprotein from transposon 17.6-like protein"/>
    <property type="match status" value="1"/>
</dbReference>
<feature type="domain" description="Reverse transcriptase/retrotransposon-derived protein RNase H-like" evidence="3">
    <location>
        <begin position="475"/>
        <end position="568"/>
    </location>
</feature>
<dbReference type="FunFam" id="3.30.70.270:FF:000020">
    <property type="entry name" value="Transposon Tf2-6 polyprotein-like Protein"/>
    <property type="match status" value="1"/>
</dbReference>
<dbReference type="Gene3D" id="3.10.20.370">
    <property type="match status" value="1"/>
</dbReference>
<sequence>MYDHGVKIDFVSSEMKWYENDVKKVVPFTGIGAKDQQERVAKIRLLRKTRIQTQTCHNVEVSVPEFDGTVGLFIPKKRKEPHLLVAPTLVTVKSGKVKVPVLNLVGKTKKLPSKEMLGTWTPLDDEMEVLELGGALDRERVSQWLDELQVKEKPLSNEETLNFGDMDDKDKELLVKLLRNYPELLEPKEGCPPATTLGVEHHINTGEAPPIKIRPRRYSRTEQEVIDEEIRKMLHDGVIEEGTGAWGFPVVLVRKKDGTVRFCIDYRLLNNITKKDVYPLPRIDEALDTMHGARRYSSLDLHAGYWQVPVAGCDKSKTGTRQGLFQFVRMPFGLANAPGTFQRMMDAVLRGLTWRSCLVYLDDVIIFTAGSVSRHVVELACVLERLSRAGLSLKPKKCSFAMTRLEYLGHELDEDGIRPLESLVDTVRRFPVPENPDEVRRFVHLAGYYRRFVPHFGTKPAPLTRLLRKSSEWDWGPDQQQALEVLKAELTERPLLVYPDFSNKPFKLATDASVVGLGAALMQDQGAGDQPVAYASKVNSPTVAKYGITDLECAAVIWAVKPFHPYLSFRALLPHDKEGPHWEAVPMGTAIAGVRLSDYLPTWIYERGGGCAIASARADCCGEPAEKQEEGTATNCSHGTSE</sequence>
<proteinExistence type="predicted"/>
<dbReference type="InterPro" id="IPR043502">
    <property type="entry name" value="DNA/RNA_pol_sf"/>
</dbReference>
<dbReference type="GO" id="GO:0003824">
    <property type="term" value="F:catalytic activity"/>
    <property type="evidence" value="ECO:0007669"/>
    <property type="project" value="UniProtKB-KW"/>
</dbReference>
<evidence type="ECO:0000259" key="3">
    <source>
        <dbReference type="Pfam" id="PF17919"/>
    </source>
</evidence>
<keyword evidence="5" id="KW-1185">Reference proteome</keyword>
<dbReference type="PANTHER" id="PTHR37984:SF5">
    <property type="entry name" value="PROTEIN NYNRIN-LIKE"/>
    <property type="match status" value="1"/>
</dbReference>
<dbReference type="InterPro" id="IPR041577">
    <property type="entry name" value="RT_RNaseH_2"/>
</dbReference>
<dbReference type="AlphaFoldDB" id="A0A225URZ2"/>
<dbReference type="Pfam" id="PF17919">
    <property type="entry name" value="RT_RNaseH_2"/>
    <property type="match status" value="1"/>
</dbReference>
<evidence type="ECO:0000313" key="4">
    <source>
        <dbReference type="EMBL" id="OWY95925.1"/>
    </source>
</evidence>
<organism evidence="4 5">
    <name type="scientific">Phytophthora megakarya</name>
    <dbReference type="NCBI Taxonomy" id="4795"/>
    <lineage>
        <taxon>Eukaryota</taxon>
        <taxon>Sar</taxon>
        <taxon>Stramenopiles</taxon>
        <taxon>Oomycota</taxon>
        <taxon>Peronosporomycetes</taxon>
        <taxon>Peronosporales</taxon>
        <taxon>Peronosporaceae</taxon>
        <taxon>Phytophthora</taxon>
    </lineage>
</organism>
<dbReference type="Gene3D" id="3.10.10.10">
    <property type="entry name" value="HIV Type 1 Reverse Transcriptase, subunit A, domain 1"/>
    <property type="match status" value="1"/>
</dbReference>
<dbReference type="PANTHER" id="PTHR37984">
    <property type="entry name" value="PROTEIN CBG26694"/>
    <property type="match status" value="1"/>
</dbReference>
<dbReference type="EMBL" id="NBNE01012305">
    <property type="protein sequence ID" value="OWY95925.1"/>
    <property type="molecule type" value="Genomic_DNA"/>
</dbReference>
<dbReference type="Proteomes" id="UP000198211">
    <property type="component" value="Unassembled WGS sequence"/>
</dbReference>
<dbReference type="CDD" id="cd01647">
    <property type="entry name" value="RT_LTR"/>
    <property type="match status" value="1"/>
</dbReference>
<evidence type="ECO:0000256" key="1">
    <source>
        <dbReference type="ARBA" id="ARBA00023268"/>
    </source>
</evidence>
<keyword evidence="1" id="KW-0511">Multifunctional enzyme</keyword>
<protein>
    <submittedName>
        <fullName evidence="4">Gag-pol fusion protein</fullName>
    </submittedName>
</protein>
<dbReference type="SUPFAM" id="SSF56672">
    <property type="entry name" value="DNA/RNA polymerases"/>
    <property type="match status" value="1"/>
</dbReference>
<dbReference type="Pfam" id="PF00078">
    <property type="entry name" value="RVT_1"/>
    <property type="match status" value="1"/>
</dbReference>